<comment type="caution">
    <text evidence="1">The sequence shown here is derived from an EMBL/GenBank/DDBJ whole genome shotgun (WGS) entry which is preliminary data.</text>
</comment>
<accession>A0ABV2IDC8</accession>
<dbReference type="Pfam" id="PF08282">
    <property type="entry name" value="Hydrolase_3"/>
    <property type="match status" value="1"/>
</dbReference>
<name>A0ABV2IDC8_9HYPH</name>
<dbReference type="PANTHER" id="PTHR10000:SF25">
    <property type="entry name" value="PHOSPHATASE YKRA-RELATED"/>
    <property type="match status" value="1"/>
</dbReference>
<organism evidence="1 2">
    <name type="scientific">Martelella mangrovi</name>
    <dbReference type="NCBI Taxonomy" id="1397477"/>
    <lineage>
        <taxon>Bacteria</taxon>
        <taxon>Pseudomonadati</taxon>
        <taxon>Pseudomonadota</taxon>
        <taxon>Alphaproteobacteria</taxon>
        <taxon>Hyphomicrobiales</taxon>
        <taxon>Aurantimonadaceae</taxon>
        <taxon>Martelella</taxon>
    </lineage>
</organism>
<dbReference type="EMBL" id="JBEPLY010000010">
    <property type="protein sequence ID" value="MET3600927.1"/>
    <property type="molecule type" value="Genomic_DNA"/>
</dbReference>
<evidence type="ECO:0000313" key="1">
    <source>
        <dbReference type="EMBL" id="MET3600927.1"/>
    </source>
</evidence>
<evidence type="ECO:0000313" key="2">
    <source>
        <dbReference type="Proteomes" id="UP001549164"/>
    </source>
</evidence>
<keyword evidence="2" id="KW-1185">Reference proteome</keyword>
<sequence>MIIFLDVDGTYADHGIVPEANAAAVRAARSRGHRVLLCTGRPACMLPPSISGAGFDGVVASAGAYVEVGGKVLRDRRFPQDLAEKAVCVLDTHKVAYLLEAPENLSGPADIAERLATVFGRLKDRSGAPRSTPAVLGEVLTEPHALTTPFSKITVFESSVPVPRLGEMIGAAVATLPSSMPDMGSSAGEIFLADEHKERGARLAADAFGAEVQDIVAVGDGYNDLEMLSWAGTGVAIEGAPPAVLAVADMTAPGPQHGGLAPLFARLGLT</sequence>
<dbReference type="SUPFAM" id="SSF56784">
    <property type="entry name" value="HAD-like"/>
    <property type="match status" value="1"/>
</dbReference>
<dbReference type="RefSeq" id="WP_354434796.1">
    <property type="nucleotide sequence ID" value="NZ_JBEPLY010000010.1"/>
</dbReference>
<dbReference type="PANTHER" id="PTHR10000">
    <property type="entry name" value="PHOSPHOSERINE PHOSPHATASE"/>
    <property type="match status" value="1"/>
</dbReference>
<protein>
    <submittedName>
        <fullName evidence="1">Cof subfamily protein (Haloacid dehalogenase superfamily)</fullName>
    </submittedName>
</protein>
<dbReference type="Proteomes" id="UP001549164">
    <property type="component" value="Unassembled WGS sequence"/>
</dbReference>
<dbReference type="InterPro" id="IPR036412">
    <property type="entry name" value="HAD-like_sf"/>
</dbReference>
<dbReference type="InterPro" id="IPR023214">
    <property type="entry name" value="HAD_sf"/>
</dbReference>
<gene>
    <name evidence="1" type="ORF">ABID12_002878</name>
</gene>
<reference evidence="1 2" key="1">
    <citation type="submission" date="2024-06" db="EMBL/GenBank/DDBJ databases">
        <title>Genomic Encyclopedia of Type Strains, Phase IV (KMG-IV): sequencing the most valuable type-strain genomes for metagenomic binning, comparative biology and taxonomic classification.</title>
        <authorList>
            <person name="Goeker M."/>
        </authorList>
    </citation>
    <scope>NUCLEOTIDE SEQUENCE [LARGE SCALE GENOMIC DNA]</scope>
    <source>
        <strain evidence="1 2">DSM 28102</strain>
    </source>
</reference>
<dbReference type="Gene3D" id="3.40.50.1000">
    <property type="entry name" value="HAD superfamily/HAD-like"/>
    <property type="match status" value="1"/>
</dbReference>
<dbReference type="Gene3D" id="3.30.1240.10">
    <property type="match status" value="1"/>
</dbReference>
<proteinExistence type="predicted"/>